<evidence type="ECO:0008006" key="3">
    <source>
        <dbReference type="Google" id="ProtNLM"/>
    </source>
</evidence>
<sequence>MSIDSATAVPGAPARMVCEIARGVHVTWPGEPLRFIPEGTRFFVEAWAGDGWYRGHLRDDPRPMHVNASCLGLPCGD</sequence>
<evidence type="ECO:0000313" key="2">
    <source>
        <dbReference type="Proteomes" id="UP000093053"/>
    </source>
</evidence>
<dbReference type="Proteomes" id="UP000093053">
    <property type="component" value="Chromosome"/>
</dbReference>
<dbReference type="EMBL" id="CP016793">
    <property type="protein sequence ID" value="ANZ38809.1"/>
    <property type="molecule type" value="Genomic_DNA"/>
</dbReference>
<reference evidence="1 2" key="1">
    <citation type="submission" date="2016-07" db="EMBL/GenBank/DDBJ databases">
        <title>Complete genome sequence of the Lentzea guizhouensis DHS C013.</title>
        <authorList>
            <person name="Cao C."/>
        </authorList>
    </citation>
    <scope>NUCLEOTIDE SEQUENCE [LARGE SCALE GENOMIC DNA]</scope>
    <source>
        <strain evidence="1 2">DHS C013</strain>
    </source>
</reference>
<accession>A0A1B2HM63</accession>
<dbReference type="OrthoDB" id="3699776at2"/>
<organism evidence="1 2">
    <name type="scientific">Lentzea guizhouensis</name>
    <dbReference type="NCBI Taxonomy" id="1586287"/>
    <lineage>
        <taxon>Bacteria</taxon>
        <taxon>Bacillati</taxon>
        <taxon>Actinomycetota</taxon>
        <taxon>Actinomycetes</taxon>
        <taxon>Pseudonocardiales</taxon>
        <taxon>Pseudonocardiaceae</taxon>
        <taxon>Lentzea</taxon>
    </lineage>
</organism>
<proteinExistence type="predicted"/>
<name>A0A1B2HM63_9PSEU</name>
<evidence type="ECO:0000313" key="1">
    <source>
        <dbReference type="EMBL" id="ANZ38809.1"/>
    </source>
</evidence>
<dbReference type="KEGG" id="led:BBK82_24835"/>
<keyword evidence="2" id="KW-1185">Reference proteome</keyword>
<dbReference type="AlphaFoldDB" id="A0A1B2HM63"/>
<protein>
    <recommendedName>
        <fullName evidence="3">SH3 domain-containing protein</fullName>
    </recommendedName>
</protein>
<dbReference type="RefSeq" id="WP_065917154.1">
    <property type="nucleotide sequence ID" value="NZ_CP016793.1"/>
</dbReference>
<gene>
    <name evidence="1" type="ORF">BBK82_24835</name>
</gene>